<dbReference type="Pfam" id="PF24703">
    <property type="entry name" value="DUF7666"/>
    <property type="match status" value="1"/>
</dbReference>
<protein>
    <submittedName>
        <fullName evidence="2">Pentapeptide repeat protein</fullName>
    </submittedName>
</protein>
<dbReference type="Pfam" id="PF01469">
    <property type="entry name" value="Pentapeptide_2"/>
    <property type="match status" value="1"/>
</dbReference>
<proteinExistence type="predicted"/>
<dbReference type="PANTHER" id="PTHR46766">
    <property type="entry name" value="GLUTAMINE-RICH PROTEIN 2"/>
    <property type="match status" value="1"/>
</dbReference>
<evidence type="ECO:0000313" key="2">
    <source>
        <dbReference type="EMBL" id="DAE09399.1"/>
    </source>
</evidence>
<dbReference type="InterPro" id="IPR056083">
    <property type="entry name" value="DUF7666"/>
</dbReference>
<reference evidence="2" key="1">
    <citation type="journal article" date="2021" name="Proc. Natl. Acad. Sci. U.S.A.">
        <title>A Catalog of Tens of Thousands of Viruses from Human Metagenomes Reveals Hidden Associations with Chronic Diseases.</title>
        <authorList>
            <person name="Tisza M.J."/>
            <person name="Buck C.B."/>
        </authorList>
    </citation>
    <scope>NUCLEOTIDE SEQUENCE</scope>
    <source>
        <strain evidence="2">Ct96x5</strain>
    </source>
</reference>
<name>A0A8S5PQH6_9CAUD</name>
<accession>A0A8S5PQH6</accession>
<sequence length="285" mass="32222">MKLQAPVYGYKIFDHDWTCFDKQYTCPGEFKEDVESMRCSDGMHFCPDLKDCFEYYPNDPNNHCAEVVALGEIVQNGNKCATNHLKIIREIPWDEVLKRVNQGSCCTGIHNTGNYNTGYRNAGNYNTGDCNTGDFNTGDYNTGDCNTGNFNTGDCNTGICNTGDWNTASFSNGVFCTEEPEILIFNKPSGMTLGQWRDSYACYLLSSILFTPYAWVWDDDMTDEEKEAHPEYKTTGGFLKILDISDCCVRWWESLDESDRDVIRSIPNFDAAIFKQITGIDAAKE</sequence>
<dbReference type="GO" id="GO:0052572">
    <property type="term" value="P:response to host immune response"/>
    <property type="evidence" value="ECO:0007669"/>
    <property type="project" value="TreeGrafter"/>
</dbReference>
<feature type="domain" description="DUF7666" evidence="1">
    <location>
        <begin position="8"/>
        <end position="98"/>
    </location>
</feature>
<dbReference type="EMBL" id="BK015488">
    <property type="protein sequence ID" value="DAE09399.1"/>
    <property type="molecule type" value="Genomic_DNA"/>
</dbReference>
<dbReference type="InterPro" id="IPR002989">
    <property type="entry name" value="Mycobac_pentapep"/>
</dbReference>
<evidence type="ECO:0000259" key="1">
    <source>
        <dbReference type="Pfam" id="PF24703"/>
    </source>
</evidence>
<organism evidence="2">
    <name type="scientific">Siphoviridae sp. ct96x5</name>
    <dbReference type="NCBI Taxonomy" id="2825367"/>
    <lineage>
        <taxon>Viruses</taxon>
        <taxon>Duplodnaviria</taxon>
        <taxon>Heunggongvirae</taxon>
        <taxon>Uroviricota</taxon>
        <taxon>Caudoviricetes</taxon>
    </lineage>
</organism>
<dbReference type="PANTHER" id="PTHR46766:SF1">
    <property type="entry name" value="GLUTAMINE-RICH PROTEIN 2"/>
    <property type="match status" value="1"/>
</dbReference>